<dbReference type="KEGG" id="nsh:GXM_02215"/>
<organism evidence="1 2">
    <name type="scientific">Nostoc sphaeroides CCNUC1</name>
    <dbReference type="NCBI Taxonomy" id="2653204"/>
    <lineage>
        <taxon>Bacteria</taxon>
        <taxon>Bacillati</taxon>
        <taxon>Cyanobacteriota</taxon>
        <taxon>Cyanophyceae</taxon>
        <taxon>Nostocales</taxon>
        <taxon>Nostocaceae</taxon>
        <taxon>Nostoc</taxon>
    </lineage>
</organism>
<keyword evidence="2" id="KW-1185">Reference proteome</keyword>
<dbReference type="EMBL" id="CP045226">
    <property type="protein sequence ID" value="QFS44740.1"/>
    <property type="molecule type" value="Genomic_DNA"/>
</dbReference>
<name>A0A5P8VWH7_9NOSO</name>
<proteinExistence type="predicted"/>
<accession>A0A5P8VWH7</accession>
<dbReference type="Proteomes" id="UP000326678">
    <property type="component" value="Chromosome Gxm1"/>
</dbReference>
<evidence type="ECO:0000313" key="2">
    <source>
        <dbReference type="Proteomes" id="UP000326678"/>
    </source>
</evidence>
<dbReference type="AlphaFoldDB" id="A0A5P8VWH7"/>
<protein>
    <submittedName>
        <fullName evidence="1">Uncharacterized protein</fullName>
    </submittedName>
</protein>
<reference evidence="1 2" key="1">
    <citation type="submission" date="2019-10" db="EMBL/GenBank/DDBJ databases">
        <title>Genomic and transcriptomic insights into the perfect genentic adaptation of a filamentous nitrogen-fixing cyanobacterium to rice fields.</title>
        <authorList>
            <person name="Chen Z."/>
        </authorList>
    </citation>
    <scope>NUCLEOTIDE SEQUENCE [LARGE SCALE GENOMIC DNA]</scope>
    <source>
        <strain evidence="1">CCNUC1</strain>
    </source>
</reference>
<gene>
    <name evidence="1" type="ORF">GXM_02215</name>
</gene>
<sequence length="89" mass="9995">MPKNPQNIVANIHASNTEITCWIRIKKEEKGQGAGGRKQNWDLTFRLRSVTTSPVACFPAGVREPLVEKGWGHFPLLPAPFPLPLHLQR</sequence>
<evidence type="ECO:0000313" key="1">
    <source>
        <dbReference type="EMBL" id="QFS44740.1"/>
    </source>
</evidence>